<dbReference type="Proteomes" id="UP001617511">
    <property type="component" value="Unassembled WGS sequence"/>
</dbReference>
<dbReference type="Pfam" id="PF00501">
    <property type="entry name" value="AMP-binding"/>
    <property type="match status" value="1"/>
</dbReference>
<dbReference type="InterPro" id="IPR002656">
    <property type="entry name" value="Acyl_transf_3_dom"/>
</dbReference>
<keyword evidence="1" id="KW-0812">Transmembrane</keyword>
<dbReference type="Pfam" id="PF01757">
    <property type="entry name" value="Acyl_transf_3"/>
    <property type="match status" value="1"/>
</dbReference>
<dbReference type="PANTHER" id="PTHR43767">
    <property type="entry name" value="LONG-CHAIN-FATTY-ACID--COA LIGASE"/>
    <property type="match status" value="1"/>
</dbReference>
<dbReference type="Gene3D" id="3.30.300.30">
    <property type="match status" value="1"/>
</dbReference>
<keyword evidence="4" id="KW-1185">Reference proteome</keyword>
<evidence type="ECO:0000313" key="3">
    <source>
        <dbReference type="EMBL" id="MFJ4082883.1"/>
    </source>
</evidence>
<feature type="transmembrane region" description="Helical" evidence="1">
    <location>
        <begin position="701"/>
        <end position="720"/>
    </location>
</feature>
<feature type="transmembrane region" description="Helical" evidence="1">
    <location>
        <begin position="547"/>
        <end position="566"/>
    </location>
</feature>
<comment type="caution">
    <text evidence="3">The sequence shown here is derived from an EMBL/GenBank/DDBJ whole genome shotgun (WGS) entry which is preliminary data.</text>
</comment>
<evidence type="ECO:0000313" key="4">
    <source>
        <dbReference type="Proteomes" id="UP001617511"/>
    </source>
</evidence>
<feature type="domain" description="Carrier" evidence="2">
    <location>
        <begin position="458"/>
        <end position="536"/>
    </location>
</feature>
<dbReference type="InterPro" id="IPR000873">
    <property type="entry name" value="AMP-dep_synth/lig_dom"/>
</dbReference>
<gene>
    <name evidence="3" type="ORF">ACIP2Z_28485</name>
</gene>
<dbReference type="InterPro" id="IPR045851">
    <property type="entry name" value="AMP-bd_C_sf"/>
</dbReference>
<reference evidence="3 4" key="1">
    <citation type="submission" date="2024-10" db="EMBL/GenBank/DDBJ databases">
        <title>The Natural Products Discovery Center: Release of the First 8490 Sequenced Strains for Exploring Actinobacteria Biosynthetic Diversity.</title>
        <authorList>
            <person name="Kalkreuter E."/>
            <person name="Kautsar S.A."/>
            <person name="Yang D."/>
            <person name="Bader C.D."/>
            <person name="Teijaro C.N."/>
            <person name="Fluegel L."/>
            <person name="Davis C.M."/>
            <person name="Simpson J.R."/>
            <person name="Lauterbach L."/>
            <person name="Steele A.D."/>
            <person name="Gui C."/>
            <person name="Meng S."/>
            <person name="Li G."/>
            <person name="Viehrig K."/>
            <person name="Ye F."/>
            <person name="Su P."/>
            <person name="Kiefer A.F."/>
            <person name="Nichols A."/>
            <person name="Cepeda A.J."/>
            <person name="Yan W."/>
            <person name="Fan B."/>
            <person name="Jiang Y."/>
            <person name="Adhikari A."/>
            <person name="Zheng C.-J."/>
            <person name="Schuster L."/>
            <person name="Cowan T.M."/>
            <person name="Smanski M.J."/>
            <person name="Chevrette M.G."/>
            <person name="De Carvalho L.P.S."/>
            <person name="Shen B."/>
        </authorList>
    </citation>
    <scope>NUCLEOTIDE SEQUENCE [LARGE SCALE GENOMIC DNA]</scope>
    <source>
        <strain evidence="3 4">NPDC089932</strain>
    </source>
</reference>
<dbReference type="SUPFAM" id="SSF47336">
    <property type="entry name" value="ACP-like"/>
    <property type="match status" value="1"/>
</dbReference>
<keyword evidence="1" id="KW-1133">Transmembrane helix</keyword>
<evidence type="ECO:0000259" key="2">
    <source>
        <dbReference type="PROSITE" id="PS50075"/>
    </source>
</evidence>
<dbReference type="RefSeq" id="WP_402074590.1">
    <property type="nucleotide sequence ID" value="NZ_JBIVGG010000013.1"/>
</dbReference>
<dbReference type="Pfam" id="PF00550">
    <property type="entry name" value="PP-binding"/>
    <property type="match status" value="1"/>
</dbReference>
<dbReference type="EMBL" id="JBIVGG010000013">
    <property type="protein sequence ID" value="MFJ4082883.1"/>
    <property type="molecule type" value="Genomic_DNA"/>
</dbReference>
<dbReference type="InterPro" id="IPR042099">
    <property type="entry name" value="ANL_N_sf"/>
</dbReference>
<dbReference type="InterPro" id="IPR036736">
    <property type="entry name" value="ACP-like_sf"/>
</dbReference>
<dbReference type="PROSITE" id="PS50075">
    <property type="entry name" value="CARRIER"/>
    <property type="match status" value="1"/>
</dbReference>
<protein>
    <submittedName>
        <fullName evidence="3">AMP-binding protein</fullName>
    </submittedName>
</protein>
<dbReference type="Gene3D" id="1.10.1200.10">
    <property type="entry name" value="ACP-like"/>
    <property type="match status" value="1"/>
</dbReference>
<feature type="transmembrane region" description="Helical" evidence="1">
    <location>
        <begin position="602"/>
        <end position="621"/>
    </location>
</feature>
<feature type="transmembrane region" description="Helical" evidence="1">
    <location>
        <begin position="645"/>
        <end position="666"/>
    </location>
</feature>
<keyword evidence="1" id="KW-0472">Membrane</keyword>
<feature type="transmembrane region" description="Helical" evidence="1">
    <location>
        <begin position="802"/>
        <end position="821"/>
    </location>
</feature>
<evidence type="ECO:0000256" key="1">
    <source>
        <dbReference type="SAM" id="Phobius"/>
    </source>
</evidence>
<dbReference type="PANTHER" id="PTHR43767:SF1">
    <property type="entry name" value="NONRIBOSOMAL PEPTIDE SYNTHASE PES1 (EUROFUNG)-RELATED"/>
    <property type="match status" value="1"/>
</dbReference>
<feature type="transmembrane region" description="Helical" evidence="1">
    <location>
        <begin position="750"/>
        <end position="768"/>
    </location>
</feature>
<dbReference type="SUPFAM" id="SSF56801">
    <property type="entry name" value="Acetyl-CoA synthetase-like"/>
    <property type="match status" value="1"/>
</dbReference>
<dbReference type="Gene3D" id="3.40.50.12780">
    <property type="entry name" value="N-terminal domain of ligase-like"/>
    <property type="match status" value="1"/>
</dbReference>
<feature type="transmembrane region" description="Helical" evidence="1">
    <location>
        <begin position="777"/>
        <end position="796"/>
    </location>
</feature>
<name>A0ABW8FLD5_9ACTN</name>
<organism evidence="3 4">
    <name type="scientific">Streptomyces iakyrus</name>
    <dbReference type="NCBI Taxonomy" id="68219"/>
    <lineage>
        <taxon>Bacteria</taxon>
        <taxon>Bacillati</taxon>
        <taxon>Actinomycetota</taxon>
        <taxon>Actinomycetes</taxon>
        <taxon>Kitasatosporales</taxon>
        <taxon>Streptomycetaceae</taxon>
        <taxon>Streptomyces</taxon>
    </lineage>
</organism>
<feature type="transmembrane region" description="Helical" evidence="1">
    <location>
        <begin position="727"/>
        <end position="744"/>
    </location>
</feature>
<sequence>MPFARDLAAHGDRIALITPSGEVTYRALAERVAATAERLGPARRLVLLAGANRAESLVIHLAALAGGHPVLLVPGDSTATIDALTAAYDPDVIARPDDHGSWALHERHRTSAHTLHRDLALLLSTSGSTGSPKLVRLSHDNLQANAESIAGYLGIRQTDRAATTLPLHYCYGLSVVHSHLLRGAGLILTERSVADTAFWEEFRAARGTALAGVPYTFDLLDRVGFAHMRLPHLRYVTQAGGRLAPERVAAYAELGRKSGWELFVMYGQTEATARMAYLPPALAHERPESIGIPVPGGSFRLRPVDGIAGPDTGELVYSGPNVMLGYAETPADLALGRTLEELPTGDIARRAPDGLYEIVGRRSRFIKILGLRLDPHRIEAQLEGHGIRAACVGDDDALAVVTARPAGADTSAVRRLVSEGCGLPPHAIRVLPVSELPRLASGKTDYEAVRRLARGTQDPTPAPGDDLCALYSEILDRTDVTEDSSFVSLGGDSLSYVEMSLRLEQILGVLPADWHTTPIGRLRTPAAQCTPSAVPRRGLRRSLETGIALRAVGIVLVVGSHIPVFLVQGGAHVLLGVAGYNFARFHLSVGERGERLRRMGRSIARIAVPSMVWIAFALLLTREYDLANVVLANSLFEQDNSDPEWRYWFVEALVHFLAGLAVLLSIPWLHRTERRHPFGFALALVALGLVGRYDPWGLAHVRFHLSPTVVFFLFALGWAAARARTPVQRLLLTAVALVTVPGLFPGEQTLRTSVVLGGLLLLLWVPALPSIDPVNRLAGVLAGSSLYIYLTHFHVYPHLRDHSPVAALLVSLICGVAYGAMATRLTSRLLSSLQALTRQSALRTSLTPDAARGG</sequence>
<dbReference type="InterPro" id="IPR050237">
    <property type="entry name" value="ATP-dep_AMP-bd_enzyme"/>
</dbReference>
<proteinExistence type="predicted"/>
<dbReference type="InterPro" id="IPR009081">
    <property type="entry name" value="PP-bd_ACP"/>
</dbReference>
<accession>A0ABW8FLD5</accession>
<feature type="transmembrane region" description="Helical" evidence="1">
    <location>
        <begin position="678"/>
        <end position="695"/>
    </location>
</feature>